<accession>A0ABR0DSR5</accession>
<evidence type="ECO:0000313" key="2">
    <source>
        <dbReference type="EMBL" id="KAK4492264.1"/>
    </source>
</evidence>
<dbReference type="Proteomes" id="UP001291926">
    <property type="component" value="Unassembled WGS sequence"/>
</dbReference>
<reference evidence="2 3" key="1">
    <citation type="journal article" date="2023" name="bioRxiv">
        <title>Genome report: Whole genome sequence and annotation of Penstemon davidsonii.</title>
        <authorList>
            <person name="Ostevik K.L."/>
            <person name="Alabady M."/>
            <person name="Zhang M."/>
            <person name="Rausher M.D."/>
        </authorList>
    </citation>
    <scope>NUCLEOTIDE SEQUENCE [LARGE SCALE GENOMIC DNA]</scope>
    <source>
        <strain evidence="2">DNT005</strain>
        <tissue evidence="2">Whole leaf</tissue>
    </source>
</reference>
<gene>
    <name evidence="2" type="ORF">RD792_003067</name>
</gene>
<proteinExistence type="predicted"/>
<name>A0ABR0DSR5_9LAMI</name>
<dbReference type="Pfam" id="PF04827">
    <property type="entry name" value="Plant_tran"/>
    <property type="match status" value="1"/>
</dbReference>
<keyword evidence="3" id="KW-1185">Reference proteome</keyword>
<organism evidence="2 3">
    <name type="scientific">Penstemon davidsonii</name>
    <dbReference type="NCBI Taxonomy" id="160366"/>
    <lineage>
        <taxon>Eukaryota</taxon>
        <taxon>Viridiplantae</taxon>
        <taxon>Streptophyta</taxon>
        <taxon>Embryophyta</taxon>
        <taxon>Tracheophyta</taxon>
        <taxon>Spermatophyta</taxon>
        <taxon>Magnoliopsida</taxon>
        <taxon>eudicotyledons</taxon>
        <taxon>Gunneridae</taxon>
        <taxon>Pentapetalae</taxon>
        <taxon>asterids</taxon>
        <taxon>lamiids</taxon>
        <taxon>Lamiales</taxon>
        <taxon>Plantaginaceae</taxon>
        <taxon>Cheloneae</taxon>
        <taxon>Penstemon</taxon>
    </lineage>
</organism>
<protein>
    <recommendedName>
        <fullName evidence="4">DDE Tnp4 domain-containing protein</fullName>
    </recommendedName>
</protein>
<dbReference type="SUPFAM" id="SSF49777">
    <property type="entry name" value="PEBP-like"/>
    <property type="match status" value="1"/>
</dbReference>
<dbReference type="PANTHER" id="PTHR47150:SF6">
    <property type="entry name" value="OS01G0872900 PROTEIN"/>
    <property type="match status" value="1"/>
</dbReference>
<comment type="caution">
    <text evidence="2">The sequence shown here is derived from an EMBL/GenBank/DDBJ whole genome shotgun (WGS) entry which is preliminary data.</text>
</comment>
<evidence type="ECO:0000313" key="3">
    <source>
        <dbReference type="Proteomes" id="UP001291926"/>
    </source>
</evidence>
<dbReference type="InterPro" id="IPR006912">
    <property type="entry name" value="Harbinger_derived_prot"/>
</dbReference>
<feature type="non-terminal residue" evidence="2">
    <location>
        <position position="191"/>
    </location>
</feature>
<evidence type="ECO:0008006" key="4">
    <source>
        <dbReference type="Google" id="ProtNLM"/>
    </source>
</evidence>
<feature type="region of interest" description="Disordered" evidence="1">
    <location>
        <begin position="84"/>
        <end position="103"/>
    </location>
</feature>
<dbReference type="InterPro" id="IPR036610">
    <property type="entry name" value="PEBP-like_sf"/>
</dbReference>
<dbReference type="EMBL" id="JAYDYQ010001087">
    <property type="protein sequence ID" value="KAK4492264.1"/>
    <property type="molecule type" value="Genomic_DNA"/>
</dbReference>
<evidence type="ECO:0000256" key="1">
    <source>
        <dbReference type="SAM" id="MobiDB-lite"/>
    </source>
</evidence>
<dbReference type="PANTHER" id="PTHR47150">
    <property type="entry name" value="OS12G0169200 PROTEIN"/>
    <property type="match status" value="1"/>
</dbReference>
<sequence length="191" mass="22253">MISTVHGLLELNYESYRKDVERKDALFSKLQESYRKDVERAFGILQARFAIVKQPSRGWDNRDLGNIMLTCIVLYNMIVEDKQDEYGDDDSDDDDSDPTRSRRARATIYDQKNELDLDPRSSPISIEEYLFRRHQIRSIEIMTDPDVPGPSDPYLREHLHWIVTDIPGTTDSTFGKEVVSYEMPRPKIGIH</sequence>
<feature type="compositionally biased region" description="Acidic residues" evidence="1">
    <location>
        <begin position="86"/>
        <end position="96"/>
    </location>
</feature>
<dbReference type="Gene3D" id="3.90.280.10">
    <property type="entry name" value="PEBP-like"/>
    <property type="match status" value="1"/>
</dbReference>